<evidence type="ECO:0000313" key="1">
    <source>
        <dbReference type="EMBL" id="JAH40095.1"/>
    </source>
</evidence>
<reference evidence="1" key="2">
    <citation type="journal article" date="2015" name="Fish Shellfish Immunol.">
        <title>Early steps in the European eel (Anguilla anguilla)-Vibrio vulnificus interaction in the gills: Role of the RtxA13 toxin.</title>
        <authorList>
            <person name="Callol A."/>
            <person name="Pajuelo D."/>
            <person name="Ebbesson L."/>
            <person name="Teles M."/>
            <person name="MacKenzie S."/>
            <person name="Amaro C."/>
        </authorList>
    </citation>
    <scope>NUCLEOTIDE SEQUENCE</scope>
</reference>
<protein>
    <submittedName>
        <fullName evidence="1">Uncharacterized protein</fullName>
    </submittedName>
</protein>
<name>A0A0E9SHE0_ANGAN</name>
<sequence length="35" mass="4170">METIGYLNRRTLCESMRRGSAVPRITITWYNFCTE</sequence>
<reference evidence="1" key="1">
    <citation type="submission" date="2014-11" db="EMBL/GenBank/DDBJ databases">
        <authorList>
            <person name="Amaro Gonzalez C."/>
        </authorList>
    </citation>
    <scope>NUCLEOTIDE SEQUENCE</scope>
</reference>
<dbReference type="EMBL" id="GBXM01068482">
    <property type="protein sequence ID" value="JAH40095.1"/>
    <property type="molecule type" value="Transcribed_RNA"/>
</dbReference>
<accession>A0A0E9SHE0</accession>
<proteinExistence type="predicted"/>
<organism evidence="1">
    <name type="scientific">Anguilla anguilla</name>
    <name type="common">European freshwater eel</name>
    <name type="synonym">Muraena anguilla</name>
    <dbReference type="NCBI Taxonomy" id="7936"/>
    <lineage>
        <taxon>Eukaryota</taxon>
        <taxon>Metazoa</taxon>
        <taxon>Chordata</taxon>
        <taxon>Craniata</taxon>
        <taxon>Vertebrata</taxon>
        <taxon>Euteleostomi</taxon>
        <taxon>Actinopterygii</taxon>
        <taxon>Neopterygii</taxon>
        <taxon>Teleostei</taxon>
        <taxon>Anguilliformes</taxon>
        <taxon>Anguillidae</taxon>
        <taxon>Anguilla</taxon>
    </lineage>
</organism>
<dbReference type="AlphaFoldDB" id="A0A0E9SHE0"/>